<dbReference type="EMBL" id="FNAD01000007">
    <property type="protein sequence ID" value="SDD77147.1"/>
    <property type="molecule type" value="Genomic_DNA"/>
</dbReference>
<name>A0A1G6XIL4_9ACTN</name>
<accession>A0A1G6XIL4</accession>
<dbReference type="Proteomes" id="UP000198949">
    <property type="component" value="Unassembled WGS sequence"/>
</dbReference>
<dbReference type="RefSeq" id="WP_091035446.1">
    <property type="nucleotide sequence ID" value="NZ_FNAD01000007.1"/>
</dbReference>
<evidence type="ECO:0000313" key="2">
    <source>
        <dbReference type="Proteomes" id="UP000198949"/>
    </source>
</evidence>
<evidence type="ECO:0000313" key="1">
    <source>
        <dbReference type="EMBL" id="SDD77147.1"/>
    </source>
</evidence>
<protein>
    <submittedName>
        <fullName evidence="1">Uncharacterized protein</fullName>
    </submittedName>
</protein>
<organism evidence="1 2">
    <name type="scientific">Glycomyces harbinensis</name>
    <dbReference type="NCBI Taxonomy" id="58114"/>
    <lineage>
        <taxon>Bacteria</taxon>
        <taxon>Bacillati</taxon>
        <taxon>Actinomycetota</taxon>
        <taxon>Actinomycetes</taxon>
        <taxon>Glycomycetales</taxon>
        <taxon>Glycomycetaceae</taxon>
        <taxon>Glycomyces</taxon>
    </lineage>
</organism>
<proteinExistence type="predicted"/>
<reference evidence="2" key="1">
    <citation type="submission" date="2016-10" db="EMBL/GenBank/DDBJ databases">
        <authorList>
            <person name="Varghese N."/>
            <person name="Submissions S."/>
        </authorList>
    </citation>
    <scope>NUCLEOTIDE SEQUENCE [LARGE SCALE GENOMIC DNA]</scope>
    <source>
        <strain evidence="2">CGMCC 4.3516</strain>
    </source>
</reference>
<dbReference type="OrthoDB" id="10003999at2"/>
<keyword evidence="2" id="KW-1185">Reference proteome</keyword>
<gene>
    <name evidence="1" type="ORF">SAMN05216270_107156</name>
</gene>
<dbReference type="STRING" id="58114.SAMN05216270_107156"/>
<dbReference type="AlphaFoldDB" id="A0A1G6XIL4"/>
<sequence>MAELGGYLAVSYVAEHVVVDALEAVWRTEWKSAVQSGEWAAATPFGRLEATGTISIDQPRLRFDGAANRVAVQLAGAGRFELTLEGQAAGAVLLTVDATAAVPVHVSQEHAWDKAVVDLSQFTLDTAQVGTTILDGPTGLDPLAALASQDARAAFTALIRDRAQPYLTFRLLTNRLWSEELALMTSGIPGSVLITPLVKLGDVRILGGWLALGIDATSGVGVTHGNAAAIGPPPDPPPPGLAPMPQMELGEASARLVVDPGVALTYLQVNAKFAVIMATATRPNIHPDQNVGVRFEDGTIVVNATGTVDAPDPFAGNFPFTAEVRVRPFVPRYTNTVYASVAPNIRVDTPLFLQVLGTLAEFFGVDVFEKLHRANRSEMAILFGVKASGKVPELTGVYARIEGRQIVVRPDLLAVFGEAAVTTTFSETPRPEPYARDSVHIRERILRLRLDPMKARRLLADPTFLIQYRVRRSSDGVELANGTAWSGSDQAFGPEIDMWEEANLLETSYDVELNAERPPGTQVAFTAQAIRVRDKFDRSHPFVRWNKDHFYTPEPFGSQVPNPVLLFSAIHRTRVGERCRFGDETGAGHQVTPYEFEPLDALPAPDTPGFSNRLCPYCFPED</sequence>